<dbReference type="InterPro" id="IPR017932">
    <property type="entry name" value="GATase_2_dom"/>
</dbReference>
<evidence type="ECO:0000313" key="13">
    <source>
        <dbReference type="EMBL" id="MBD3847810.1"/>
    </source>
</evidence>
<evidence type="ECO:0000259" key="12">
    <source>
        <dbReference type="PROSITE" id="PS51464"/>
    </source>
</evidence>
<keyword evidence="6 10" id="KW-0032">Aminotransferase</keyword>
<feature type="domain" description="SIS" evidence="12">
    <location>
        <begin position="456"/>
        <end position="598"/>
    </location>
</feature>
<dbReference type="FunFam" id="3.40.50.10490:FF:000001">
    <property type="entry name" value="Glutamine--fructose-6-phosphate aminotransferase [isomerizing]"/>
    <property type="match status" value="1"/>
</dbReference>
<evidence type="ECO:0000256" key="3">
    <source>
        <dbReference type="ARBA" id="ARBA00012916"/>
    </source>
</evidence>
<comment type="subunit">
    <text evidence="10">Homodimer.</text>
</comment>
<dbReference type="PANTHER" id="PTHR10937">
    <property type="entry name" value="GLUCOSAMINE--FRUCTOSE-6-PHOSPHATE AMINOTRANSFERASE, ISOMERIZING"/>
    <property type="match status" value="1"/>
</dbReference>
<dbReference type="GO" id="GO:0006002">
    <property type="term" value="P:fructose 6-phosphate metabolic process"/>
    <property type="evidence" value="ECO:0007669"/>
    <property type="project" value="TreeGrafter"/>
</dbReference>
<name>A0A927HZP3_9HYPH</name>
<evidence type="ECO:0000256" key="1">
    <source>
        <dbReference type="ARBA" id="ARBA00001031"/>
    </source>
</evidence>
<dbReference type="Pfam" id="PF01380">
    <property type="entry name" value="SIS"/>
    <property type="match status" value="2"/>
</dbReference>
<accession>A0A927HZP3</accession>
<dbReference type="InterPro" id="IPR046348">
    <property type="entry name" value="SIS_dom_sf"/>
</dbReference>
<comment type="subcellular location">
    <subcellularLocation>
        <location evidence="2 10">Cytoplasm</location>
    </subcellularLocation>
</comment>
<comment type="caution">
    <text evidence="13">The sequence shown here is derived from an EMBL/GenBank/DDBJ whole genome shotgun (WGS) entry which is preliminary data.</text>
</comment>
<dbReference type="RefSeq" id="WP_191125118.1">
    <property type="nucleotide sequence ID" value="NZ_JACXWY010000013.1"/>
</dbReference>
<dbReference type="InterPro" id="IPR005855">
    <property type="entry name" value="GFAT"/>
</dbReference>
<dbReference type="HAMAP" id="MF_00164">
    <property type="entry name" value="GlmS"/>
    <property type="match status" value="1"/>
</dbReference>
<dbReference type="InterPro" id="IPR047084">
    <property type="entry name" value="GFAT_N"/>
</dbReference>
<keyword evidence="5 10" id="KW-0963">Cytoplasm</keyword>
<organism evidence="13 14">
    <name type="scientific">Bosea spartocytisi</name>
    <dbReference type="NCBI Taxonomy" id="2773451"/>
    <lineage>
        <taxon>Bacteria</taxon>
        <taxon>Pseudomonadati</taxon>
        <taxon>Pseudomonadota</taxon>
        <taxon>Alphaproteobacteria</taxon>
        <taxon>Hyphomicrobiales</taxon>
        <taxon>Boseaceae</taxon>
        <taxon>Bosea</taxon>
    </lineage>
</organism>
<evidence type="ECO:0000256" key="10">
    <source>
        <dbReference type="HAMAP-Rule" id="MF_00164"/>
    </source>
</evidence>
<evidence type="ECO:0000256" key="5">
    <source>
        <dbReference type="ARBA" id="ARBA00022490"/>
    </source>
</evidence>
<comment type="function">
    <text evidence="10">Catalyzes the first step in hexosamine metabolism, converting fructose-6P into glucosamine-6P using glutamine as a nitrogen source.</text>
</comment>
<dbReference type="Gene3D" id="3.60.20.10">
    <property type="entry name" value="Glutamine Phosphoribosylpyrophosphate, subunit 1, domain 1"/>
    <property type="match status" value="1"/>
</dbReference>
<dbReference type="InterPro" id="IPR029055">
    <property type="entry name" value="Ntn_hydrolases_N"/>
</dbReference>
<dbReference type="GO" id="GO:0006487">
    <property type="term" value="P:protein N-linked glycosylation"/>
    <property type="evidence" value="ECO:0007669"/>
    <property type="project" value="TreeGrafter"/>
</dbReference>
<evidence type="ECO:0000256" key="6">
    <source>
        <dbReference type="ARBA" id="ARBA00022576"/>
    </source>
</evidence>
<dbReference type="FunFam" id="3.40.50.10490:FF:000002">
    <property type="entry name" value="Glutamine--fructose-6-phosphate aminotransferase [isomerizing]"/>
    <property type="match status" value="1"/>
</dbReference>
<dbReference type="SUPFAM" id="SSF53697">
    <property type="entry name" value="SIS domain"/>
    <property type="match status" value="1"/>
</dbReference>
<reference evidence="13" key="1">
    <citation type="submission" date="2020-09" db="EMBL/GenBank/DDBJ databases">
        <title>Bosea spartocytisi sp. nov. a root nodule endophyte of Spartocytisus supranubius in the high mountain ecosystem fo the Teide National Park (Canary Islands, Spain).</title>
        <authorList>
            <person name="Pulido-Suarez L."/>
            <person name="Peix A."/>
            <person name="Igual J.M."/>
            <person name="Socas-Perez N."/>
            <person name="Velazquez E."/>
            <person name="Flores-Felix J.D."/>
            <person name="Leon-Barrios M."/>
        </authorList>
    </citation>
    <scope>NUCLEOTIDE SEQUENCE</scope>
    <source>
        <strain evidence="13">SSUT16</strain>
    </source>
</reference>
<feature type="domain" description="SIS" evidence="12">
    <location>
        <begin position="282"/>
        <end position="423"/>
    </location>
</feature>
<dbReference type="NCBIfam" id="TIGR01135">
    <property type="entry name" value="glmS"/>
    <property type="match status" value="1"/>
</dbReference>
<dbReference type="InterPro" id="IPR035466">
    <property type="entry name" value="GlmS/AgaS_SIS"/>
</dbReference>
<dbReference type="Gene3D" id="3.40.50.10490">
    <property type="entry name" value="Glucose-6-phosphate isomerase like protein, domain 1"/>
    <property type="match status" value="2"/>
</dbReference>
<dbReference type="GO" id="GO:0097367">
    <property type="term" value="F:carbohydrate derivative binding"/>
    <property type="evidence" value="ECO:0007669"/>
    <property type="project" value="InterPro"/>
</dbReference>
<dbReference type="GO" id="GO:0006047">
    <property type="term" value="P:UDP-N-acetylglucosamine metabolic process"/>
    <property type="evidence" value="ECO:0007669"/>
    <property type="project" value="TreeGrafter"/>
</dbReference>
<evidence type="ECO:0000256" key="9">
    <source>
        <dbReference type="ARBA" id="ARBA00022962"/>
    </source>
</evidence>
<protein>
    <recommendedName>
        <fullName evidence="4 10">Glutamine--fructose-6-phosphate aminotransferase [isomerizing]</fullName>
        <ecNumber evidence="3 10">2.6.1.16</ecNumber>
    </recommendedName>
    <alternativeName>
        <fullName evidence="10">D-fructose-6-phosphate amidotransferase</fullName>
    </alternativeName>
    <alternativeName>
        <fullName evidence="10">GFAT</fullName>
    </alternativeName>
    <alternativeName>
        <fullName evidence="10">Glucosamine-6-phosphate synthase</fullName>
    </alternativeName>
    <alternativeName>
        <fullName evidence="10">Hexosephosphate aminotransferase</fullName>
    </alternativeName>
    <alternativeName>
        <fullName evidence="10">L-glutamine--D-fructose-6-phosphate amidotransferase</fullName>
    </alternativeName>
</protein>
<evidence type="ECO:0000313" key="14">
    <source>
        <dbReference type="Proteomes" id="UP000619295"/>
    </source>
</evidence>
<dbReference type="SUPFAM" id="SSF56235">
    <property type="entry name" value="N-terminal nucleophile aminohydrolases (Ntn hydrolases)"/>
    <property type="match status" value="1"/>
</dbReference>
<dbReference type="GO" id="GO:0004360">
    <property type="term" value="F:glutamine-fructose-6-phosphate transaminase (isomerizing) activity"/>
    <property type="evidence" value="ECO:0007669"/>
    <property type="project" value="UniProtKB-UniRule"/>
</dbReference>
<keyword evidence="9" id="KW-0315">Glutamine amidotransferase</keyword>
<dbReference type="GO" id="GO:0046349">
    <property type="term" value="P:amino sugar biosynthetic process"/>
    <property type="evidence" value="ECO:0007669"/>
    <property type="project" value="UniProtKB-ARBA"/>
</dbReference>
<dbReference type="PANTHER" id="PTHR10937:SF0">
    <property type="entry name" value="GLUTAMINE--FRUCTOSE-6-PHOSPHATE TRANSAMINASE (ISOMERIZING)"/>
    <property type="match status" value="1"/>
</dbReference>
<dbReference type="PROSITE" id="PS51278">
    <property type="entry name" value="GATASE_TYPE_2"/>
    <property type="match status" value="1"/>
</dbReference>
<gene>
    <name evidence="10 13" type="primary">glmS</name>
    <name evidence="13" type="ORF">IED13_19085</name>
</gene>
<dbReference type="PROSITE" id="PS51464">
    <property type="entry name" value="SIS"/>
    <property type="match status" value="2"/>
</dbReference>
<feature type="initiator methionine" description="Removed" evidence="10">
    <location>
        <position position="1"/>
    </location>
</feature>
<dbReference type="AlphaFoldDB" id="A0A927HZP3"/>
<dbReference type="GO" id="GO:0005975">
    <property type="term" value="P:carbohydrate metabolic process"/>
    <property type="evidence" value="ECO:0007669"/>
    <property type="project" value="UniProtKB-UniRule"/>
</dbReference>
<keyword evidence="8" id="KW-0677">Repeat</keyword>
<evidence type="ECO:0000256" key="7">
    <source>
        <dbReference type="ARBA" id="ARBA00022679"/>
    </source>
</evidence>
<dbReference type="GO" id="GO:0005829">
    <property type="term" value="C:cytosol"/>
    <property type="evidence" value="ECO:0007669"/>
    <property type="project" value="TreeGrafter"/>
</dbReference>
<dbReference type="InterPro" id="IPR035490">
    <property type="entry name" value="GlmS/FrlB_SIS"/>
</dbReference>
<dbReference type="InterPro" id="IPR001347">
    <property type="entry name" value="SIS_dom"/>
</dbReference>
<dbReference type="CDD" id="cd05009">
    <property type="entry name" value="SIS_GlmS_GlmD_2"/>
    <property type="match status" value="1"/>
</dbReference>
<sequence length="608" mass="65702">MCGIVGILGKEAVATQVVEALRRLEYRGYDSAGVATLEGGQLTRRRAEGKLKNLEIRLSNEPLEGLVGIGHTRWATHGKPNEVNAHPHATSKLAVVHNGIIENFRELRAELQADGYVFETETDSEIVAHLVTRELDRGKSPSDAVAASLPLLHGAFALAFLFQGEEDLLIGARKGSPLAVGIGDGEMYLGSDALALAPFTNLIAYLEEGDWVVLHRRGATFYDKSNTQVERRAQRVAAGAFLVEKGNHRHFMAKEIYEQPEVVGHTLTQYLDMVAGKVRLPFGDKIDWKGLSRLTISACGTSYYAGLIAKYWFEKLARLPVEIDVASEFRYREAPLPEQGLALFISQSGETADTLAGLRYARQNGQAILSVVNVPTSTIARESDAVAQTLAGPEIGVASTKAFVCQLAVFASLALAAARARGTLSADEEAVHVQHLIALPGLIAKALELEPEIEKLARELSKAKDVLYLGRGTSFPLALEGALKLKEISYIHAEGYAAGELKHGPIALIDEDMPVIVVAPHDALFEKTASNMQEVAARGGRIILITDAKGAAECGIEPEATIVMPDMDPTFAPIVYALPIQMIAYQTAVFMGKDVDQPRNLAKSVTVE</sequence>
<feature type="domain" description="Glutamine amidotransferase type-2" evidence="11">
    <location>
        <begin position="2"/>
        <end position="217"/>
    </location>
</feature>
<keyword evidence="7 10" id="KW-0808">Transferase</keyword>
<dbReference type="EC" id="2.6.1.16" evidence="3 10"/>
<dbReference type="NCBIfam" id="NF001484">
    <property type="entry name" value="PRK00331.1"/>
    <property type="match status" value="1"/>
</dbReference>
<feature type="active site" description="For Fru-6P isomerization activity" evidence="10">
    <location>
        <position position="603"/>
    </location>
</feature>
<evidence type="ECO:0000256" key="4">
    <source>
        <dbReference type="ARBA" id="ARBA00016090"/>
    </source>
</evidence>
<dbReference type="CDD" id="cd00714">
    <property type="entry name" value="GFAT"/>
    <property type="match status" value="1"/>
</dbReference>
<dbReference type="Proteomes" id="UP000619295">
    <property type="component" value="Unassembled WGS sequence"/>
</dbReference>
<dbReference type="EMBL" id="JACXWY010000013">
    <property type="protein sequence ID" value="MBD3847810.1"/>
    <property type="molecule type" value="Genomic_DNA"/>
</dbReference>
<evidence type="ECO:0000256" key="2">
    <source>
        <dbReference type="ARBA" id="ARBA00004496"/>
    </source>
</evidence>
<feature type="active site" description="Nucleophile; for GATase activity" evidence="10">
    <location>
        <position position="2"/>
    </location>
</feature>
<dbReference type="CDD" id="cd05008">
    <property type="entry name" value="SIS_GlmS_GlmD_1"/>
    <property type="match status" value="1"/>
</dbReference>
<keyword evidence="14" id="KW-1185">Reference proteome</keyword>
<comment type="catalytic activity">
    <reaction evidence="1 10">
        <text>D-fructose 6-phosphate + L-glutamine = D-glucosamine 6-phosphate + L-glutamate</text>
        <dbReference type="Rhea" id="RHEA:13237"/>
        <dbReference type="ChEBI" id="CHEBI:29985"/>
        <dbReference type="ChEBI" id="CHEBI:58359"/>
        <dbReference type="ChEBI" id="CHEBI:58725"/>
        <dbReference type="ChEBI" id="CHEBI:61527"/>
        <dbReference type="EC" id="2.6.1.16"/>
    </reaction>
</comment>
<evidence type="ECO:0000256" key="8">
    <source>
        <dbReference type="ARBA" id="ARBA00022737"/>
    </source>
</evidence>
<evidence type="ECO:0000259" key="11">
    <source>
        <dbReference type="PROSITE" id="PS51278"/>
    </source>
</evidence>
<dbReference type="FunFam" id="3.60.20.10:FF:000006">
    <property type="entry name" value="Glutamine--fructose-6-phosphate aminotransferase [isomerizing]"/>
    <property type="match status" value="1"/>
</dbReference>
<dbReference type="Pfam" id="PF13522">
    <property type="entry name" value="GATase_6"/>
    <property type="match status" value="1"/>
</dbReference>
<proteinExistence type="inferred from homology"/>